<evidence type="ECO:0000256" key="4">
    <source>
        <dbReference type="ARBA" id="ARBA00022728"/>
    </source>
</evidence>
<dbReference type="OrthoDB" id="205794at2759"/>
<evidence type="ECO:0000313" key="8">
    <source>
        <dbReference type="EMBL" id="KJE88357.1"/>
    </source>
</evidence>
<evidence type="ECO:0008006" key="10">
    <source>
        <dbReference type="Google" id="ProtNLM"/>
    </source>
</evidence>
<keyword evidence="7" id="KW-0175">Coiled coil</keyword>
<dbReference type="Pfam" id="PF05700">
    <property type="entry name" value="BCAS2"/>
    <property type="match status" value="1"/>
</dbReference>
<accession>A0A0D2VF65</accession>
<evidence type="ECO:0000313" key="9">
    <source>
        <dbReference type="Proteomes" id="UP000008743"/>
    </source>
</evidence>
<dbReference type="GO" id="GO:0006397">
    <property type="term" value="P:mRNA processing"/>
    <property type="evidence" value="ECO:0007669"/>
    <property type="project" value="UniProtKB-KW"/>
</dbReference>
<keyword evidence="3" id="KW-0507">mRNA processing</keyword>
<dbReference type="eggNOG" id="KOG3096">
    <property type="taxonomic scope" value="Eukaryota"/>
</dbReference>
<dbReference type="PhylomeDB" id="A0A0D2VF65"/>
<comment type="similarity">
    <text evidence="2">Belongs to the SPF27 family.</text>
</comment>
<reference evidence="9" key="1">
    <citation type="submission" date="2011-02" db="EMBL/GenBank/DDBJ databases">
        <title>The Genome Sequence of Capsaspora owczarzaki ATCC 30864.</title>
        <authorList>
            <person name="Russ C."/>
            <person name="Cuomo C."/>
            <person name="Burger G."/>
            <person name="Gray M.W."/>
            <person name="Holland P.W.H."/>
            <person name="King N."/>
            <person name="Lang F.B.F."/>
            <person name="Roger A.J."/>
            <person name="Ruiz-Trillo I."/>
            <person name="Young S.K."/>
            <person name="Zeng Q."/>
            <person name="Gargeya S."/>
            <person name="Alvarado L."/>
            <person name="Berlin A."/>
            <person name="Chapman S.B."/>
            <person name="Chen Z."/>
            <person name="Freedman E."/>
            <person name="Gellesch M."/>
            <person name="Goldberg J."/>
            <person name="Griggs A."/>
            <person name="Gujja S."/>
            <person name="Heilman E."/>
            <person name="Heiman D."/>
            <person name="Howarth C."/>
            <person name="Mehta T."/>
            <person name="Neiman D."/>
            <person name="Pearson M."/>
            <person name="Roberts A."/>
            <person name="Saif S."/>
            <person name="Shea T."/>
            <person name="Shenoy N."/>
            <person name="Sisk P."/>
            <person name="Stolte C."/>
            <person name="Sykes S."/>
            <person name="White J."/>
            <person name="Yandava C."/>
            <person name="Haas B."/>
            <person name="Nusbaum C."/>
            <person name="Birren B."/>
        </authorList>
    </citation>
    <scope>NUCLEOTIDE SEQUENCE</scope>
    <source>
        <strain evidence="9">ATCC 30864</strain>
    </source>
</reference>
<gene>
    <name evidence="8" type="ORF">CAOG_009255</name>
</gene>
<keyword evidence="4" id="KW-0747">Spliceosome</keyword>
<keyword evidence="5" id="KW-0508">mRNA splicing</keyword>
<evidence type="ECO:0000256" key="5">
    <source>
        <dbReference type="ARBA" id="ARBA00023187"/>
    </source>
</evidence>
<dbReference type="STRING" id="595528.A0A0D2VF65"/>
<sequence length="133" mass="15690">MSRYEFPAMDAKSKSDPAAWKACIDQARMLIEYQHTRLLNLDLLAKHGPAAWRLNAEIVAHLHTQLTNLLNEAQDEIQEVNRERKDQQTKLYNKLYELESTWYSLVGKNMQLEQECSRLQTELARREEETEQQ</sequence>
<evidence type="ECO:0000256" key="6">
    <source>
        <dbReference type="ARBA" id="ARBA00023242"/>
    </source>
</evidence>
<protein>
    <recommendedName>
        <fullName evidence="10">Pre-mRNA-splicing factor SPF27</fullName>
    </recommendedName>
</protein>
<dbReference type="GO" id="GO:0071013">
    <property type="term" value="C:catalytic step 2 spliceosome"/>
    <property type="evidence" value="ECO:0007669"/>
    <property type="project" value="TreeGrafter"/>
</dbReference>
<evidence type="ECO:0000256" key="7">
    <source>
        <dbReference type="SAM" id="Coils"/>
    </source>
</evidence>
<proteinExistence type="inferred from homology"/>
<evidence type="ECO:0000256" key="2">
    <source>
        <dbReference type="ARBA" id="ARBA00010788"/>
    </source>
</evidence>
<dbReference type="PANTHER" id="PTHR13296:SF0">
    <property type="entry name" value="PRE-MRNA-SPLICING FACTOR SPF27"/>
    <property type="match status" value="1"/>
</dbReference>
<dbReference type="GO" id="GO:0000974">
    <property type="term" value="C:Prp19 complex"/>
    <property type="evidence" value="ECO:0007669"/>
    <property type="project" value="TreeGrafter"/>
</dbReference>
<dbReference type="GO" id="GO:0071011">
    <property type="term" value="C:precatalytic spliceosome"/>
    <property type="evidence" value="ECO:0007669"/>
    <property type="project" value="TreeGrafter"/>
</dbReference>
<dbReference type="GO" id="GO:0008380">
    <property type="term" value="P:RNA splicing"/>
    <property type="evidence" value="ECO:0007669"/>
    <property type="project" value="UniProtKB-KW"/>
</dbReference>
<keyword evidence="6" id="KW-0539">Nucleus</keyword>
<feature type="coiled-coil region" evidence="7">
    <location>
        <begin position="63"/>
        <end position="129"/>
    </location>
</feature>
<name>A0A0D2VF65_CAPO3</name>
<dbReference type="EMBL" id="KE346360">
    <property type="protein sequence ID" value="KJE88357.1"/>
    <property type="molecule type" value="Genomic_DNA"/>
</dbReference>
<dbReference type="InterPro" id="IPR008409">
    <property type="entry name" value="SPF27"/>
</dbReference>
<evidence type="ECO:0000256" key="3">
    <source>
        <dbReference type="ARBA" id="ARBA00022664"/>
    </source>
</evidence>
<organism evidence="8 9">
    <name type="scientific">Capsaspora owczarzaki (strain ATCC 30864)</name>
    <dbReference type="NCBI Taxonomy" id="595528"/>
    <lineage>
        <taxon>Eukaryota</taxon>
        <taxon>Filasterea</taxon>
        <taxon>Capsaspora</taxon>
    </lineage>
</organism>
<dbReference type="Proteomes" id="UP000008743">
    <property type="component" value="Unassembled WGS sequence"/>
</dbReference>
<dbReference type="InParanoid" id="A0A0D2VF65"/>
<evidence type="ECO:0000256" key="1">
    <source>
        <dbReference type="ARBA" id="ARBA00004123"/>
    </source>
</evidence>
<dbReference type="PANTHER" id="PTHR13296">
    <property type="entry name" value="BCAS2 PROTEIN"/>
    <property type="match status" value="1"/>
</dbReference>
<keyword evidence="9" id="KW-1185">Reference proteome</keyword>
<dbReference type="AlphaFoldDB" id="A0A0D2VF65"/>
<comment type="subcellular location">
    <subcellularLocation>
        <location evidence="1">Nucleus</location>
    </subcellularLocation>
</comment>